<dbReference type="Gene3D" id="3.90.1200.10">
    <property type="match status" value="1"/>
</dbReference>
<dbReference type="GO" id="GO:0016301">
    <property type="term" value="F:kinase activity"/>
    <property type="evidence" value="ECO:0007669"/>
    <property type="project" value="UniProtKB-KW"/>
</dbReference>
<reference evidence="2" key="1">
    <citation type="submission" date="2022-08" db="EMBL/GenBank/DDBJ databases">
        <title>Genome sequencing of akame (Lates japonicus).</title>
        <authorList>
            <person name="Hashiguchi Y."/>
            <person name="Takahashi H."/>
        </authorList>
    </citation>
    <scope>NUCLEOTIDE SEQUENCE</scope>
    <source>
        <strain evidence="2">Kochi</strain>
    </source>
</reference>
<evidence type="ECO:0000313" key="3">
    <source>
        <dbReference type="Proteomes" id="UP001279410"/>
    </source>
</evidence>
<protein>
    <submittedName>
        <fullName evidence="2">Ethanolamine kinase 2</fullName>
    </submittedName>
</protein>
<proteinExistence type="predicted"/>
<dbReference type="EMBL" id="BRZM01004205">
    <property type="protein sequence ID" value="GLD55493.1"/>
    <property type="molecule type" value="Genomic_DNA"/>
</dbReference>
<keyword evidence="2" id="KW-0808">Transferase</keyword>
<accession>A0AAD3MJX4</accession>
<comment type="caution">
    <text evidence="2">The sequence shown here is derived from an EMBL/GenBank/DDBJ whole genome shotgun (WGS) entry which is preliminary data.</text>
</comment>
<organism evidence="2 3">
    <name type="scientific">Lates japonicus</name>
    <name type="common">Japanese lates</name>
    <dbReference type="NCBI Taxonomy" id="270547"/>
    <lineage>
        <taxon>Eukaryota</taxon>
        <taxon>Metazoa</taxon>
        <taxon>Chordata</taxon>
        <taxon>Craniata</taxon>
        <taxon>Vertebrata</taxon>
        <taxon>Euteleostomi</taxon>
        <taxon>Actinopterygii</taxon>
        <taxon>Neopterygii</taxon>
        <taxon>Teleostei</taxon>
        <taxon>Neoteleostei</taxon>
        <taxon>Acanthomorphata</taxon>
        <taxon>Carangaria</taxon>
        <taxon>Carangaria incertae sedis</taxon>
        <taxon>Centropomidae</taxon>
        <taxon>Lates</taxon>
    </lineage>
</organism>
<feature type="compositionally biased region" description="Polar residues" evidence="1">
    <location>
        <begin position="41"/>
        <end position="54"/>
    </location>
</feature>
<dbReference type="AlphaFoldDB" id="A0AAD3MJX4"/>
<feature type="region of interest" description="Disordered" evidence="1">
    <location>
        <begin position="1"/>
        <end position="64"/>
    </location>
</feature>
<name>A0AAD3MJX4_LATJO</name>
<gene>
    <name evidence="2" type="ORF">AKAME5_002854000</name>
</gene>
<dbReference type="Proteomes" id="UP001279410">
    <property type="component" value="Unassembled WGS sequence"/>
</dbReference>
<evidence type="ECO:0000256" key="1">
    <source>
        <dbReference type="SAM" id="MobiDB-lite"/>
    </source>
</evidence>
<keyword evidence="3" id="KW-1185">Reference proteome</keyword>
<keyword evidence="2" id="KW-0418">Kinase</keyword>
<evidence type="ECO:0000313" key="2">
    <source>
        <dbReference type="EMBL" id="GLD55493.1"/>
    </source>
</evidence>
<sequence>MGAIDCNMNSFPFRSSTRRQSEQILSNPPAPAERGHHGSNLPLSTAHEPSNTGQPLRETNDGGRALSLVREVCSSRRRNVHHGASTVPAISTAVAYKLFTKKTEEVSPEELETLYVQVNKFALASHFFWGF</sequence>